<dbReference type="AlphaFoldDB" id="A0A7X4WTR4"/>
<accession>A0A7X4WTR4</accession>
<sequence length="203" mass="23372">MSIAPLKPEWQIQQATPMLPASDQNAYMLFEPLLWPDWQTQLSRALDSLDAQKLFLQTRFAQLENSPMLVSLRRSEPAMQLCREAMVAAPCGCFLIAPDTVATSDLLQTLRQRIIVDKGNVEAIFRFYDPRALVPLLGSIRDNQRYQFFPLLSQIQWFDKNWLSAPIIKSSSSTSEVERWALSEPQRNTMQTILQQWSRNQPS</sequence>
<proteinExistence type="predicted"/>
<dbReference type="Pfam" id="PF13503">
    <property type="entry name" value="DUF4123"/>
    <property type="match status" value="1"/>
</dbReference>
<evidence type="ECO:0000259" key="1">
    <source>
        <dbReference type="Pfam" id="PF13503"/>
    </source>
</evidence>
<feature type="domain" description="DUF4123" evidence="1">
    <location>
        <begin position="27"/>
        <end position="145"/>
    </location>
</feature>
<evidence type="ECO:0000313" key="2">
    <source>
        <dbReference type="EMBL" id="NAW63644.1"/>
    </source>
</evidence>
<dbReference type="RefSeq" id="WP_161442017.1">
    <property type="nucleotide sequence ID" value="NZ_WXWV01000346.1"/>
</dbReference>
<evidence type="ECO:0000313" key="3">
    <source>
        <dbReference type="Proteomes" id="UP000465712"/>
    </source>
</evidence>
<reference evidence="2 3" key="1">
    <citation type="submission" date="2017-05" db="EMBL/GenBank/DDBJ databases">
        <title>High clonality and local adaptation shapes Vibrionaceae linages within an endangered oasis.</title>
        <authorList>
            <person name="Vazquez-Rosas-Landa M."/>
        </authorList>
    </citation>
    <scope>NUCLEOTIDE SEQUENCE [LARGE SCALE GENOMIC DNA]</scope>
    <source>
        <strain evidence="2 3">P46_P4S1P180</strain>
    </source>
</reference>
<dbReference type="InterPro" id="IPR025391">
    <property type="entry name" value="DUF4123"/>
</dbReference>
<name>A0A7X4WTR4_9GAMM</name>
<gene>
    <name evidence="2" type="ORF">CAG72_00280</name>
</gene>
<protein>
    <submittedName>
        <fullName evidence="2">DUF4123 domain-containing protein</fullName>
    </submittedName>
</protein>
<comment type="caution">
    <text evidence="2">The sequence shown here is derived from an EMBL/GenBank/DDBJ whole genome shotgun (WGS) entry which is preliminary data.</text>
</comment>
<dbReference type="EMBL" id="WXWW01000006">
    <property type="protein sequence ID" value="NAW63644.1"/>
    <property type="molecule type" value="Genomic_DNA"/>
</dbReference>
<organism evidence="2 3">
    <name type="scientific">Photobacterium halotolerans</name>
    <dbReference type="NCBI Taxonomy" id="265726"/>
    <lineage>
        <taxon>Bacteria</taxon>
        <taxon>Pseudomonadati</taxon>
        <taxon>Pseudomonadota</taxon>
        <taxon>Gammaproteobacteria</taxon>
        <taxon>Vibrionales</taxon>
        <taxon>Vibrionaceae</taxon>
        <taxon>Photobacterium</taxon>
    </lineage>
</organism>
<dbReference type="Proteomes" id="UP000465712">
    <property type="component" value="Unassembled WGS sequence"/>
</dbReference>